<proteinExistence type="predicted"/>
<gene>
    <name evidence="6" type="ORF">H1P_650004</name>
</gene>
<sequence length="574" mass="64420">MNRFISIQRVKSQYFLTLALFVLGCLFTQDLVQAQQPIPPTIPDTTKPEIPKPLPTLPEVIPSPTRQDRQIPLPPEAIPGSIVVKRFEIIGNTVLSPTEIEKIVKPYTLRQISFIELLEVPQKITQLYVEKGYITSGAIILPQKIEDRVVKIKIIPGTVEDIKIFGLKQLNQGYVRRRLEKATQPPLNQQKLLSALQLLQIDPLIANISAELSAGIQPNSSLLEVEITEADTFTIGLNIDNSQVASIGTFSQQLELKENNLFGIGDRFNLAYTNADGSDALSNLSYELPINASNGTIRLTHNRAYNEIIQEPFKPLNIENKTQLYDLTYTQPLYQSIYQKVSIGFNFTRESSQTTFLNDEPFPNTIGATNSDGKTTVTSLGFFQEYLRRNEKQVFFMRSQFSVGIDALDSTIDDNKPDSKFFAWRGYTEYLRALSQKNMLSVRSNIQLVNDSLPPLKQYTAGGFFSVRGYPQNILIGDNGIFFSTEFRYAIIKNKNNQVTLEFIPFVDFGKVWNTKTELDRSINTLASIGAGLKLSVGKSLTARIDFGLPLVEVQSSGDSLQENGIYFSLKSNL</sequence>
<accession>A0A563W2C6</accession>
<dbReference type="PANTHER" id="PTHR34597:SF3">
    <property type="entry name" value="OUTER MEMBRANE TRANSPORTER CDIB"/>
    <property type="match status" value="1"/>
</dbReference>
<reference evidence="6 7" key="1">
    <citation type="submission" date="2019-01" db="EMBL/GenBank/DDBJ databases">
        <authorList>
            <person name="Brito A."/>
        </authorList>
    </citation>
    <scope>NUCLEOTIDE SEQUENCE [LARGE SCALE GENOMIC DNA]</scope>
    <source>
        <strain evidence="6">1</strain>
    </source>
</reference>
<evidence type="ECO:0000256" key="3">
    <source>
        <dbReference type="ARBA" id="ARBA00023237"/>
    </source>
</evidence>
<dbReference type="InterPro" id="IPR051544">
    <property type="entry name" value="TPS_OM_transporter"/>
</dbReference>
<evidence type="ECO:0000256" key="2">
    <source>
        <dbReference type="ARBA" id="ARBA00022692"/>
    </source>
</evidence>
<dbReference type="Pfam" id="PF03865">
    <property type="entry name" value="ShlB"/>
    <property type="match status" value="1"/>
</dbReference>
<evidence type="ECO:0000256" key="1">
    <source>
        <dbReference type="ARBA" id="ARBA00022452"/>
    </source>
</evidence>
<dbReference type="Gene3D" id="3.10.20.310">
    <property type="entry name" value="membrane protein fhac"/>
    <property type="match status" value="1"/>
</dbReference>
<dbReference type="AlphaFoldDB" id="A0A563W2C6"/>
<dbReference type="Gene3D" id="2.40.160.50">
    <property type="entry name" value="membrane protein fhac: a member of the omp85/tpsb transporter family"/>
    <property type="match status" value="1"/>
</dbReference>
<protein>
    <submittedName>
        <fullName evidence="6">Hemolysin activation/secretion protein</fullName>
    </submittedName>
</protein>
<dbReference type="GO" id="GO:0098046">
    <property type="term" value="C:type V protein secretion system complex"/>
    <property type="evidence" value="ECO:0007669"/>
    <property type="project" value="TreeGrafter"/>
</dbReference>
<organism evidence="6 7">
    <name type="scientific">Hyella patelloides LEGE 07179</name>
    <dbReference type="NCBI Taxonomy" id="945734"/>
    <lineage>
        <taxon>Bacteria</taxon>
        <taxon>Bacillati</taxon>
        <taxon>Cyanobacteriota</taxon>
        <taxon>Cyanophyceae</taxon>
        <taxon>Pleurocapsales</taxon>
        <taxon>Hyellaceae</taxon>
        <taxon>Hyella</taxon>
    </lineage>
</organism>
<dbReference type="GO" id="GO:0046819">
    <property type="term" value="P:protein secretion by the type V secretion system"/>
    <property type="evidence" value="ECO:0007669"/>
    <property type="project" value="TreeGrafter"/>
</dbReference>
<feature type="domain" description="Haemolysin activator HlyB C-terminal" evidence="4">
    <location>
        <begin position="220"/>
        <end position="535"/>
    </location>
</feature>
<dbReference type="Proteomes" id="UP000320055">
    <property type="component" value="Unassembled WGS sequence"/>
</dbReference>
<dbReference type="PROSITE" id="PS51257">
    <property type="entry name" value="PROKAR_LIPOPROTEIN"/>
    <property type="match status" value="1"/>
</dbReference>
<keyword evidence="1" id="KW-1134">Transmembrane beta strand</keyword>
<keyword evidence="3" id="KW-0998">Cell outer membrane</keyword>
<evidence type="ECO:0000259" key="4">
    <source>
        <dbReference type="Pfam" id="PF03865"/>
    </source>
</evidence>
<evidence type="ECO:0000313" key="6">
    <source>
        <dbReference type="EMBL" id="VEP17838.1"/>
    </source>
</evidence>
<dbReference type="InterPro" id="IPR005565">
    <property type="entry name" value="Hemolysn_activator_HlyB_C"/>
</dbReference>
<dbReference type="RefSeq" id="WP_144867247.1">
    <property type="nucleotide sequence ID" value="NZ_LR213824.1"/>
</dbReference>
<keyword evidence="1" id="KW-0472">Membrane</keyword>
<dbReference type="OrthoDB" id="596066at2"/>
<dbReference type="InterPro" id="IPR013686">
    <property type="entry name" value="Polypept-transport_assoc_ShlB"/>
</dbReference>
<evidence type="ECO:0000313" key="7">
    <source>
        <dbReference type="Proteomes" id="UP000320055"/>
    </source>
</evidence>
<dbReference type="Pfam" id="PF08479">
    <property type="entry name" value="POTRA_2"/>
    <property type="match status" value="1"/>
</dbReference>
<evidence type="ECO:0000259" key="5">
    <source>
        <dbReference type="Pfam" id="PF08479"/>
    </source>
</evidence>
<keyword evidence="2" id="KW-0812">Transmembrane</keyword>
<dbReference type="PANTHER" id="PTHR34597">
    <property type="entry name" value="SLR1661 PROTEIN"/>
    <property type="match status" value="1"/>
</dbReference>
<dbReference type="GO" id="GO:0008320">
    <property type="term" value="F:protein transmembrane transporter activity"/>
    <property type="evidence" value="ECO:0007669"/>
    <property type="project" value="TreeGrafter"/>
</dbReference>
<dbReference type="EMBL" id="CAACVJ010000612">
    <property type="protein sequence ID" value="VEP17838.1"/>
    <property type="molecule type" value="Genomic_DNA"/>
</dbReference>
<feature type="domain" description="Polypeptide-transport-associated ShlB-type" evidence="5">
    <location>
        <begin position="83"/>
        <end position="157"/>
    </location>
</feature>
<keyword evidence="7" id="KW-1185">Reference proteome</keyword>
<name>A0A563W2C6_9CYAN</name>